<sequence length="245" mass="27272">MSQLINFAHRGSSAICPENTMAAFAKGLEQGATGIETDVQMTKDGRLVLIHDESVARTTGAEGLVKDYTYDELAKLDAGSWFGAAFQGERIPLLEELLELTKNRGTIVNIELKNGSIQYPELEKRVIETVRHYKMSEQIVISSFNHYSLVECKHIDPEIRTGLLYGEGLYKPWEYAKLAKADALHAYHRAVLPEWVAEAKQHGVVYHPWTVNDEEQMKALIDADVAGIITDYPDVLGGLLQTKGA</sequence>
<comment type="caution">
    <text evidence="2">The sequence shown here is derived from an EMBL/GenBank/DDBJ whole genome shotgun (WGS) entry which is preliminary data.</text>
</comment>
<dbReference type="RefSeq" id="WP_076325051.1">
    <property type="nucleotide sequence ID" value="NZ_JBCMZZ010000017.1"/>
</dbReference>
<dbReference type="Proteomes" id="UP000187074">
    <property type="component" value="Unassembled WGS sequence"/>
</dbReference>
<dbReference type="EMBL" id="MRTF01000009">
    <property type="protein sequence ID" value="OME89623.1"/>
    <property type="molecule type" value="Genomic_DNA"/>
</dbReference>
<gene>
    <name evidence="2" type="ORF">BK123_24925</name>
</gene>
<feature type="domain" description="GP-PDE" evidence="1">
    <location>
        <begin position="4"/>
        <end position="240"/>
    </location>
</feature>
<dbReference type="AlphaFoldDB" id="A0A1R1AVN2"/>
<proteinExistence type="predicted"/>
<dbReference type="PROSITE" id="PS51704">
    <property type="entry name" value="GP_PDE"/>
    <property type="match status" value="1"/>
</dbReference>
<evidence type="ECO:0000259" key="1">
    <source>
        <dbReference type="PROSITE" id="PS51704"/>
    </source>
</evidence>
<dbReference type="OrthoDB" id="384721at2"/>
<dbReference type="GO" id="GO:0008081">
    <property type="term" value="F:phosphoric diester hydrolase activity"/>
    <property type="evidence" value="ECO:0007669"/>
    <property type="project" value="InterPro"/>
</dbReference>
<dbReference type="Pfam" id="PF03009">
    <property type="entry name" value="GDPD"/>
    <property type="match status" value="1"/>
</dbReference>
<dbReference type="Gene3D" id="3.20.20.190">
    <property type="entry name" value="Phosphatidylinositol (PI) phosphodiesterase"/>
    <property type="match status" value="1"/>
</dbReference>
<protein>
    <recommendedName>
        <fullName evidence="1">GP-PDE domain-containing protein</fullName>
    </recommendedName>
</protein>
<name>A0A1R1AVN2_PAELA</name>
<dbReference type="InterPro" id="IPR017946">
    <property type="entry name" value="PLC-like_Pdiesterase_TIM-brl"/>
</dbReference>
<reference evidence="2 3" key="1">
    <citation type="submission" date="2016-11" db="EMBL/GenBank/DDBJ databases">
        <title>Paenibacillus species isolates.</title>
        <authorList>
            <person name="Beno S.M."/>
        </authorList>
    </citation>
    <scope>NUCLEOTIDE SEQUENCE [LARGE SCALE GENOMIC DNA]</scope>
    <source>
        <strain evidence="2 3">FSL F4-0100</strain>
    </source>
</reference>
<dbReference type="PANTHER" id="PTHR46211">
    <property type="entry name" value="GLYCEROPHOSPHORYL DIESTER PHOSPHODIESTERASE"/>
    <property type="match status" value="1"/>
</dbReference>
<dbReference type="PANTHER" id="PTHR46211:SF1">
    <property type="entry name" value="GLYCEROPHOSPHODIESTER PHOSPHODIESTERASE, CYTOPLASMIC"/>
    <property type="match status" value="1"/>
</dbReference>
<dbReference type="CDD" id="cd08563">
    <property type="entry name" value="GDPD_TtGDE_like"/>
    <property type="match status" value="1"/>
</dbReference>
<dbReference type="InterPro" id="IPR030395">
    <property type="entry name" value="GP_PDE_dom"/>
</dbReference>
<evidence type="ECO:0000313" key="2">
    <source>
        <dbReference type="EMBL" id="OME89623.1"/>
    </source>
</evidence>
<evidence type="ECO:0000313" key="3">
    <source>
        <dbReference type="Proteomes" id="UP000187074"/>
    </source>
</evidence>
<dbReference type="GO" id="GO:0006629">
    <property type="term" value="P:lipid metabolic process"/>
    <property type="evidence" value="ECO:0007669"/>
    <property type="project" value="InterPro"/>
</dbReference>
<dbReference type="SUPFAM" id="SSF51695">
    <property type="entry name" value="PLC-like phosphodiesterases"/>
    <property type="match status" value="1"/>
</dbReference>
<dbReference type="STRING" id="1401.BK123_24925"/>
<organism evidence="2 3">
    <name type="scientific">Paenibacillus lautus</name>
    <name type="common">Bacillus lautus</name>
    <dbReference type="NCBI Taxonomy" id="1401"/>
    <lineage>
        <taxon>Bacteria</taxon>
        <taxon>Bacillati</taxon>
        <taxon>Bacillota</taxon>
        <taxon>Bacilli</taxon>
        <taxon>Bacillales</taxon>
        <taxon>Paenibacillaceae</taxon>
        <taxon>Paenibacillus</taxon>
    </lineage>
</organism>
<accession>A0A1R1AVN2</accession>